<evidence type="ECO:0000313" key="7">
    <source>
        <dbReference type="Proteomes" id="UP000274429"/>
    </source>
</evidence>
<accession>A0A0R3WZJ2</accession>
<reference evidence="8" key="1">
    <citation type="submission" date="2017-02" db="UniProtKB">
        <authorList>
            <consortium name="WormBaseParasite"/>
        </authorList>
    </citation>
    <scope>IDENTIFICATION</scope>
</reference>
<dbReference type="PANTHER" id="PTHR12428">
    <property type="entry name" value="OXA1"/>
    <property type="match status" value="1"/>
</dbReference>
<sequence length="285" mass="31858">MVAVAEGLRSCHDFGHFSSYAKTIVVSTMVMRSAVAGPLYALTEKNHALVISAYYQSAVEASNPVSSVRLKDGRIDARLQRSLFQRTFTQNCHKLRCHPSWSALYGMVQLPIWMIMTFGLRNAYWPPMIPEFLTEGLSSPSTSLCLIAATTFATGLNVEITHLKRVYAQTSTTVVTSDPKLVNQNRIANVMPARMPWQLKFAHRVGHLGTILIALFSPFAPSALVIFWCSSASHQLALHLLFLSNRVRGVLGIKKTPVDPKRPYFALWQIAKSHYRVLQLISNRS</sequence>
<organism evidence="8">
    <name type="scientific">Hydatigena taeniaeformis</name>
    <name type="common">Feline tapeworm</name>
    <name type="synonym">Taenia taeniaeformis</name>
    <dbReference type="NCBI Taxonomy" id="6205"/>
    <lineage>
        <taxon>Eukaryota</taxon>
        <taxon>Metazoa</taxon>
        <taxon>Spiralia</taxon>
        <taxon>Lophotrochozoa</taxon>
        <taxon>Platyhelminthes</taxon>
        <taxon>Cestoda</taxon>
        <taxon>Eucestoda</taxon>
        <taxon>Cyclophyllidea</taxon>
        <taxon>Taeniidae</taxon>
        <taxon>Hydatigera</taxon>
    </lineage>
</organism>
<dbReference type="GO" id="GO:0032979">
    <property type="term" value="P:protein insertion into mitochondrial inner membrane from matrix"/>
    <property type="evidence" value="ECO:0007669"/>
    <property type="project" value="TreeGrafter"/>
</dbReference>
<feature type="transmembrane region" description="Helical" evidence="5">
    <location>
        <begin position="201"/>
        <end position="219"/>
    </location>
</feature>
<evidence type="ECO:0000256" key="1">
    <source>
        <dbReference type="ARBA" id="ARBA00004141"/>
    </source>
</evidence>
<evidence type="ECO:0000313" key="6">
    <source>
        <dbReference type="EMBL" id="VDM30373.1"/>
    </source>
</evidence>
<name>A0A0R3WZJ2_HYDTA</name>
<dbReference type="GO" id="GO:0005743">
    <property type="term" value="C:mitochondrial inner membrane"/>
    <property type="evidence" value="ECO:0007669"/>
    <property type="project" value="TreeGrafter"/>
</dbReference>
<dbReference type="GO" id="GO:0033617">
    <property type="term" value="P:mitochondrial respiratory chain complex IV assembly"/>
    <property type="evidence" value="ECO:0007669"/>
    <property type="project" value="TreeGrafter"/>
</dbReference>
<dbReference type="AlphaFoldDB" id="A0A0R3WZJ2"/>
<evidence type="ECO:0000256" key="3">
    <source>
        <dbReference type="ARBA" id="ARBA00022989"/>
    </source>
</evidence>
<dbReference type="WBParaSite" id="TTAC_0000621701-mRNA-1">
    <property type="protein sequence ID" value="TTAC_0000621701-mRNA-1"/>
    <property type="gene ID" value="TTAC_0000621701"/>
</dbReference>
<evidence type="ECO:0000256" key="2">
    <source>
        <dbReference type="ARBA" id="ARBA00022692"/>
    </source>
</evidence>
<keyword evidence="7" id="KW-1185">Reference proteome</keyword>
<reference evidence="6 7" key="2">
    <citation type="submission" date="2018-11" db="EMBL/GenBank/DDBJ databases">
        <authorList>
            <consortium name="Pathogen Informatics"/>
        </authorList>
    </citation>
    <scope>NUCLEOTIDE SEQUENCE [LARGE SCALE GENOMIC DNA]</scope>
</reference>
<dbReference type="InterPro" id="IPR001708">
    <property type="entry name" value="YidC/ALB3/OXA1/COX18"/>
</dbReference>
<dbReference type="GO" id="GO:0032977">
    <property type="term" value="F:membrane insertase activity"/>
    <property type="evidence" value="ECO:0007669"/>
    <property type="project" value="InterPro"/>
</dbReference>
<keyword evidence="4 5" id="KW-0472">Membrane</keyword>
<gene>
    <name evidence="6" type="ORF">TTAC_LOCUS6202</name>
</gene>
<evidence type="ECO:0000256" key="4">
    <source>
        <dbReference type="ARBA" id="ARBA00023136"/>
    </source>
</evidence>
<proteinExistence type="predicted"/>
<evidence type="ECO:0000256" key="5">
    <source>
        <dbReference type="SAM" id="Phobius"/>
    </source>
</evidence>
<keyword evidence="3 5" id="KW-1133">Transmembrane helix</keyword>
<dbReference type="Proteomes" id="UP000274429">
    <property type="component" value="Unassembled WGS sequence"/>
</dbReference>
<comment type="subcellular location">
    <subcellularLocation>
        <location evidence="1">Membrane</location>
        <topology evidence="1">Multi-pass membrane protein</topology>
    </subcellularLocation>
</comment>
<dbReference type="EMBL" id="UYWX01020295">
    <property type="protein sequence ID" value="VDM30373.1"/>
    <property type="molecule type" value="Genomic_DNA"/>
</dbReference>
<keyword evidence="2 5" id="KW-0812">Transmembrane</keyword>
<dbReference type="STRING" id="6205.A0A0R3WZJ2"/>
<evidence type="ECO:0000313" key="8">
    <source>
        <dbReference type="WBParaSite" id="TTAC_0000621701-mRNA-1"/>
    </source>
</evidence>
<dbReference type="OrthoDB" id="2148490at2759"/>
<protein>
    <submittedName>
        <fullName evidence="8">Mitochondrial carrier protein</fullName>
    </submittedName>
</protein>
<dbReference type="PANTHER" id="PTHR12428:SF65">
    <property type="entry name" value="CYTOCHROME C OXIDASE ASSEMBLY PROTEIN COX18, MITOCHONDRIAL"/>
    <property type="match status" value="1"/>
</dbReference>